<dbReference type="AlphaFoldDB" id="A0A2S5E2U0"/>
<proteinExistence type="predicted"/>
<name>A0A2S5E2U0_9BURK</name>
<organism evidence="1 2">
    <name type="scientific">Burkholderia contaminans</name>
    <dbReference type="NCBI Taxonomy" id="488447"/>
    <lineage>
        <taxon>Bacteria</taxon>
        <taxon>Pseudomonadati</taxon>
        <taxon>Pseudomonadota</taxon>
        <taxon>Betaproteobacteria</taxon>
        <taxon>Burkholderiales</taxon>
        <taxon>Burkholderiaceae</taxon>
        <taxon>Burkholderia</taxon>
        <taxon>Burkholderia cepacia complex</taxon>
    </lineage>
</organism>
<sequence length="61" mass="6602">MCQPRLARALHAVRERGDAGGTRHTAAARDALPGRPVVRHVTRQRAALRQFGECAAPAWCG</sequence>
<comment type="caution">
    <text evidence="1">The sequence shown here is derived from an EMBL/GenBank/DDBJ whole genome shotgun (WGS) entry which is preliminary data.</text>
</comment>
<evidence type="ECO:0000313" key="1">
    <source>
        <dbReference type="EMBL" id="POZ85625.1"/>
    </source>
</evidence>
<dbReference type="Proteomes" id="UP000238655">
    <property type="component" value="Chromosome 2"/>
</dbReference>
<reference evidence="1 2" key="1">
    <citation type="submission" date="2018-01" db="EMBL/GenBank/DDBJ databases">
        <title>Successful Treatment of Persistent Burkholderia cepacia Bacteremia with Ceftazidime-Avibactam.</title>
        <authorList>
            <person name="Tamma P."/>
            <person name="Fan Y."/>
            <person name="Bergman Y."/>
            <person name="Sick-Samuels A."/>
            <person name="Hsu A."/>
            <person name="Timp W."/>
            <person name="Simner P."/>
        </authorList>
    </citation>
    <scope>NUCLEOTIDE SEQUENCE [LARGE SCALE GENOMIC DNA]</scope>
    <source>
        <strain evidence="1 2">170816</strain>
    </source>
</reference>
<evidence type="ECO:0000313" key="2">
    <source>
        <dbReference type="Proteomes" id="UP000238655"/>
    </source>
</evidence>
<gene>
    <name evidence="1" type="ORF">C3743_03495</name>
</gene>
<accession>A0A2S5E2U0</accession>
<dbReference type="EMBL" id="PQVP01000001">
    <property type="protein sequence ID" value="POZ85625.1"/>
    <property type="molecule type" value="Genomic_DNA"/>
</dbReference>
<protein>
    <submittedName>
        <fullName evidence="1">Uncharacterized protein</fullName>
    </submittedName>
</protein>